<evidence type="ECO:0000256" key="1">
    <source>
        <dbReference type="SAM" id="MobiDB-lite"/>
    </source>
</evidence>
<protein>
    <submittedName>
        <fullName evidence="3">AAA family ATPase</fullName>
    </submittedName>
</protein>
<feature type="region of interest" description="Disordered" evidence="1">
    <location>
        <begin position="1"/>
        <end position="27"/>
    </location>
</feature>
<reference evidence="3 4" key="1">
    <citation type="submission" date="2024-04" db="EMBL/GenBank/DDBJ databases">
        <title>Novel species of the genus Ideonella isolated from streams.</title>
        <authorList>
            <person name="Lu H."/>
        </authorList>
    </citation>
    <scope>NUCLEOTIDE SEQUENCE [LARGE SCALE GENOMIC DNA]</scope>
    <source>
        <strain evidence="3 4">BYS139W</strain>
    </source>
</reference>
<dbReference type="InterPro" id="IPR027417">
    <property type="entry name" value="P-loop_NTPase"/>
</dbReference>
<dbReference type="PANTHER" id="PTHR43718:SF2">
    <property type="entry name" value="LON PROTEASE HOMOLOG, MITOCHONDRIAL"/>
    <property type="match status" value="1"/>
</dbReference>
<evidence type="ECO:0000259" key="2">
    <source>
        <dbReference type="SMART" id="SM00382"/>
    </source>
</evidence>
<dbReference type="Gene3D" id="3.40.50.300">
    <property type="entry name" value="P-loop containing nucleotide triphosphate hydrolases"/>
    <property type="match status" value="1"/>
</dbReference>
<proteinExistence type="predicted"/>
<evidence type="ECO:0000313" key="4">
    <source>
        <dbReference type="Proteomes" id="UP001368500"/>
    </source>
</evidence>
<sequence>MTHPRHPTIPAPQDEAENVAGPEPRRCGADSEVVRKESIEDLVSFLTEDGTAAAPSLAEAPRHTLCTWQAVDELAAAVAMEIGNEDLRRRNASVLAKLRATNGRVRQLRRLPDQWRSDIDALERSFPNFCDVLQYVRTMGALAELHDGVVKLDPMLFDGTPGTGKSTFAEQLAKIVAGGFQRVLMSSAETGAQLGGSAASWANSQAGQVFELLVNGKEANPVILLDELDKAMLHPGERFSPVGPLYQLLEPAMARTFRDISVPTLEIDASAIVWMATSNDRHLLPAPILSRLLSFDIPLPGPAVAVQVVHSVLRQMADAEPVFARFQLSAEAATKLAMHGPRAVRSLLRRACGSAAQSACWTVHAHDVPDNRAERAPMGFCA</sequence>
<dbReference type="SMART" id="SM00382">
    <property type="entry name" value="AAA"/>
    <property type="match status" value="1"/>
</dbReference>
<comment type="caution">
    <text evidence="3">The sequence shown here is derived from an EMBL/GenBank/DDBJ whole genome shotgun (WGS) entry which is preliminary data.</text>
</comment>
<organism evidence="3 4">
    <name type="scientific">Pseudaquabacterium rugosum</name>
    <dbReference type="NCBI Taxonomy" id="2984194"/>
    <lineage>
        <taxon>Bacteria</taxon>
        <taxon>Pseudomonadati</taxon>
        <taxon>Pseudomonadota</taxon>
        <taxon>Betaproteobacteria</taxon>
        <taxon>Burkholderiales</taxon>
        <taxon>Sphaerotilaceae</taxon>
        <taxon>Pseudaquabacterium</taxon>
    </lineage>
</organism>
<dbReference type="PANTHER" id="PTHR43718">
    <property type="entry name" value="LON PROTEASE"/>
    <property type="match status" value="1"/>
</dbReference>
<dbReference type="InterPro" id="IPR003593">
    <property type="entry name" value="AAA+_ATPase"/>
</dbReference>
<dbReference type="Pfam" id="PF00004">
    <property type="entry name" value="AAA"/>
    <property type="match status" value="1"/>
</dbReference>
<gene>
    <name evidence="3" type="ORF">AACH11_00990</name>
</gene>
<dbReference type="SUPFAM" id="SSF52540">
    <property type="entry name" value="P-loop containing nucleoside triphosphate hydrolases"/>
    <property type="match status" value="1"/>
</dbReference>
<feature type="domain" description="AAA+ ATPase" evidence="2">
    <location>
        <begin position="151"/>
        <end position="303"/>
    </location>
</feature>
<evidence type="ECO:0000313" key="3">
    <source>
        <dbReference type="EMBL" id="MEK8024541.1"/>
    </source>
</evidence>
<accession>A0ABU9B4K1</accession>
<keyword evidence="4" id="KW-1185">Reference proteome</keyword>
<dbReference type="EMBL" id="JBBUTF010000002">
    <property type="protein sequence ID" value="MEK8024541.1"/>
    <property type="molecule type" value="Genomic_DNA"/>
</dbReference>
<dbReference type="Proteomes" id="UP001368500">
    <property type="component" value="Unassembled WGS sequence"/>
</dbReference>
<name>A0ABU9B4K1_9BURK</name>
<dbReference type="InterPro" id="IPR027065">
    <property type="entry name" value="Lon_Prtase"/>
</dbReference>
<dbReference type="RefSeq" id="WP_341372323.1">
    <property type="nucleotide sequence ID" value="NZ_JBBUTF010000002.1"/>
</dbReference>
<dbReference type="InterPro" id="IPR003959">
    <property type="entry name" value="ATPase_AAA_core"/>
</dbReference>